<dbReference type="PhylomeDB" id="Q54T66"/>
<dbReference type="VEuPathDB" id="AmoebaDB:DDB_G0281975"/>
<dbReference type="Gene3D" id="3.60.21.10">
    <property type="match status" value="1"/>
</dbReference>
<proteinExistence type="predicted"/>
<dbReference type="dictyBase" id="DDB_G0281975"/>
<dbReference type="eggNOG" id="KOG0375">
    <property type="taxonomic scope" value="Eukaryota"/>
</dbReference>
<dbReference type="PANTHER" id="PTHR45673">
    <property type="entry name" value="SERINE/THREONINE-PROTEIN PHOSPHATASE 2B CATALYTIC SUBUNIT 1-RELATED"/>
    <property type="match status" value="1"/>
</dbReference>
<dbReference type="RefSeq" id="XP_640385.1">
    <property type="nucleotide sequence ID" value="XM_635293.1"/>
</dbReference>
<dbReference type="InterPro" id="IPR043360">
    <property type="entry name" value="PP2B"/>
</dbReference>
<accession>Q54T66</accession>
<evidence type="ECO:0000313" key="2">
    <source>
        <dbReference type="EMBL" id="EAL66409.1"/>
    </source>
</evidence>
<dbReference type="GO" id="GO:0097720">
    <property type="term" value="P:calcineurin-mediated signaling"/>
    <property type="evidence" value="ECO:0007669"/>
    <property type="project" value="InterPro"/>
</dbReference>
<evidence type="ECO:0000256" key="1">
    <source>
        <dbReference type="SAM" id="MobiDB-lite"/>
    </source>
</evidence>
<organism evidence="2 3">
    <name type="scientific">Dictyostelium discoideum</name>
    <name type="common">Social amoeba</name>
    <dbReference type="NCBI Taxonomy" id="44689"/>
    <lineage>
        <taxon>Eukaryota</taxon>
        <taxon>Amoebozoa</taxon>
        <taxon>Evosea</taxon>
        <taxon>Eumycetozoa</taxon>
        <taxon>Dictyostelia</taxon>
        <taxon>Dictyosteliales</taxon>
        <taxon>Dictyosteliaceae</taxon>
        <taxon>Dictyostelium</taxon>
    </lineage>
</organism>
<dbReference type="PaxDb" id="44689-DDB0205063"/>
<evidence type="ECO:0000313" key="3">
    <source>
        <dbReference type="Proteomes" id="UP000002195"/>
    </source>
</evidence>
<dbReference type="KEGG" id="ddi:DDB_G0281975"/>
<keyword evidence="3" id="KW-1185">Reference proteome</keyword>
<name>Q54T66_DICDI</name>
<dbReference type="SUPFAM" id="SSF56300">
    <property type="entry name" value="Metallo-dependent phosphatases"/>
    <property type="match status" value="1"/>
</dbReference>
<comment type="caution">
    <text evidence="2">The sequence shown here is derived from an EMBL/GenBank/DDBJ whole genome shotgun (WGS) entry which is preliminary data.</text>
</comment>
<feature type="region of interest" description="Disordered" evidence="1">
    <location>
        <begin position="191"/>
        <end position="223"/>
    </location>
</feature>
<dbReference type="InterPro" id="IPR029052">
    <property type="entry name" value="Metallo-depent_PP-like"/>
</dbReference>
<reference evidence="2 3" key="1">
    <citation type="journal article" date="2005" name="Nature">
        <title>The genome of the social amoeba Dictyostelium discoideum.</title>
        <authorList>
            <consortium name="The Dictyostelium discoideum Sequencing Consortium"/>
            <person name="Eichinger L."/>
            <person name="Pachebat J.A."/>
            <person name="Glockner G."/>
            <person name="Rajandream M.A."/>
            <person name="Sucgang R."/>
            <person name="Berriman M."/>
            <person name="Song J."/>
            <person name="Olsen R."/>
            <person name="Szafranski K."/>
            <person name="Xu Q."/>
            <person name="Tunggal B."/>
            <person name="Kummerfeld S."/>
            <person name="Madera M."/>
            <person name="Konfortov B.A."/>
            <person name="Rivero F."/>
            <person name="Bankier A.T."/>
            <person name="Lehmann R."/>
            <person name="Hamlin N."/>
            <person name="Davies R."/>
            <person name="Gaudet P."/>
            <person name="Fey P."/>
            <person name="Pilcher K."/>
            <person name="Chen G."/>
            <person name="Saunders D."/>
            <person name="Sodergren E."/>
            <person name="Davis P."/>
            <person name="Kerhornou A."/>
            <person name="Nie X."/>
            <person name="Hall N."/>
            <person name="Anjard C."/>
            <person name="Hemphill L."/>
            <person name="Bason N."/>
            <person name="Farbrother P."/>
            <person name="Desany B."/>
            <person name="Just E."/>
            <person name="Morio T."/>
            <person name="Rost R."/>
            <person name="Churcher C."/>
            <person name="Cooper J."/>
            <person name="Haydock S."/>
            <person name="van Driessche N."/>
            <person name="Cronin A."/>
            <person name="Goodhead I."/>
            <person name="Muzny D."/>
            <person name="Mourier T."/>
            <person name="Pain A."/>
            <person name="Lu M."/>
            <person name="Harper D."/>
            <person name="Lindsay R."/>
            <person name="Hauser H."/>
            <person name="James K."/>
            <person name="Quiles M."/>
            <person name="Madan Babu M."/>
            <person name="Saito T."/>
            <person name="Buchrieser C."/>
            <person name="Wardroper A."/>
            <person name="Felder M."/>
            <person name="Thangavelu M."/>
            <person name="Johnson D."/>
            <person name="Knights A."/>
            <person name="Loulseged H."/>
            <person name="Mungall K."/>
            <person name="Oliver K."/>
            <person name="Price C."/>
            <person name="Quail M.A."/>
            <person name="Urushihara H."/>
            <person name="Hernandez J."/>
            <person name="Rabbinowitsch E."/>
            <person name="Steffen D."/>
            <person name="Sanders M."/>
            <person name="Ma J."/>
            <person name="Kohara Y."/>
            <person name="Sharp S."/>
            <person name="Simmonds M."/>
            <person name="Spiegler S."/>
            <person name="Tivey A."/>
            <person name="Sugano S."/>
            <person name="White B."/>
            <person name="Walker D."/>
            <person name="Woodward J."/>
            <person name="Winckler T."/>
            <person name="Tanaka Y."/>
            <person name="Shaulsky G."/>
            <person name="Schleicher M."/>
            <person name="Weinstock G."/>
            <person name="Rosenthal A."/>
            <person name="Cox E.C."/>
            <person name="Chisholm R.L."/>
            <person name="Gibbs R."/>
            <person name="Loomis W.F."/>
            <person name="Platzer M."/>
            <person name="Kay R.R."/>
            <person name="Williams J."/>
            <person name="Dear P.H."/>
            <person name="Noegel A.A."/>
            <person name="Barrell B."/>
            <person name="Kuspa A."/>
        </authorList>
    </citation>
    <scope>NUCLEOTIDE SEQUENCE [LARGE SCALE GENOMIC DNA]</scope>
    <source>
        <strain evidence="2 3">AX4</strain>
    </source>
</reference>
<dbReference type="Proteomes" id="UP000002195">
    <property type="component" value="Unassembled WGS sequence"/>
</dbReference>
<dbReference type="HOGENOM" id="CLU_1242054_0_0_1"/>
<dbReference type="GO" id="GO:0033192">
    <property type="term" value="F:calmodulin-dependent protein phosphatase activity"/>
    <property type="evidence" value="ECO:0007669"/>
    <property type="project" value="InterPro"/>
</dbReference>
<dbReference type="OMA" id="HETIMMI"/>
<sequence>MFILNIHQFTCSPHPYWLPNFMDVFNWSMPFISEKVAEMLLVLLNLCDDEEAEKNEHKDIINKEEDEKKRQLLRANVKSVSKMRMFSLLRQEHETIMMIKSFSASRKITQGLLTEGKDALKKALGDFAQAHKMDLINEKRPPMLDRVNSRGELFRINSKGDSFRSNSYADLKPLNRPQETIKITECSDSNITTNNFNTNNQTENNNNTTNTTTSTTTTSTLFS</sequence>
<dbReference type="STRING" id="44689.Q54T66"/>
<dbReference type="EMBL" id="AAFI02000044">
    <property type="protein sequence ID" value="EAL66409.1"/>
    <property type="molecule type" value="Genomic_DNA"/>
</dbReference>
<dbReference type="InParanoid" id="Q54T66"/>
<dbReference type="AlphaFoldDB" id="Q54T66"/>
<protein>
    <submittedName>
        <fullName evidence="2">Uncharacterized protein</fullName>
    </submittedName>
</protein>
<gene>
    <name evidence="2" type="ORF">DDB_G0281975</name>
</gene>
<dbReference type="GeneID" id="8623340"/>